<protein>
    <recommendedName>
        <fullName evidence="5">DUF3108 domain-containing protein</fullName>
    </recommendedName>
</protein>
<gene>
    <name evidence="3" type="ORF">JDO7802_00285</name>
</gene>
<keyword evidence="2" id="KW-0732">Signal</keyword>
<reference evidence="3 4" key="1">
    <citation type="submission" date="2015-07" db="EMBL/GenBank/DDBJ databases">
        <authorList>
            <person name="Noorani M."/>
        </authorList>
    </citation>
    <scope>NUCLEOTIDE SEQUENCE [LARGE SCALE GENOMIC DNA]</scope>
    <source>
        <strain evidence="3 4">CECT 7802</strain>
    </source>
</reference>
<sequence length="238" mass="25654">MPLRLIAVALLALTPLVAQAEDVDARFDVSFRGVVGGQIALSARDDGGSYVVTAQGRPTGIAGALVKYQYDGTARGTVRGGRHAVTRYEERELDDGTLTGATMTFDGGRPTNVTFDPPRPAEPWDIEPTAQSGVIDTLSALYLMVRPTDAAGACDQRYDLFDGRHISRLTLGAAQTGDGGTIRCSGEYRRLKGYSPEEMAKRPRVPMTVIYGPTPDGRVQVQEIRATSRLGDAVLRRK</sequence>
<dbReference type="OrthoDB" id="7844015at2"/>
<proteinExistence type="predicted"/>
<evidence type="ECO:0000256" key="2">
    <source>
        <dbReference type="SAM" id="SignalP"/>
    </source>
</evidence>
<dbReference type="InterPro" id="IPR021457">
    <property type="entry name" value="DUF3108"/>
</dbReference>
<dbReference type="RefSeq" id="WP_055081903.1">
    <property type="nucleotide sequence ID" value="NZ_CXSU01000005.1"/>
</dbReference>
<dbReference type="EMBL" id="CXSU01000005">
    <property type="protein sequence ID" value="CTQ48283.1"/>
    <property type="molecule type" value="Genomic_DNA"/>
</dbReference>
<evidence type="ECO:0000313" key="3">
    <source>
        <dbReference type="EMBL" id="CTQ48283.1"/>
    </source>
</evidence>
<feature type="region of interest" description="Disordered" evidence="1">
    <location>
        <begin position="105"/>
        <end position="125"/>
    </location>
</feature>
<keyword evidence="4" id="KW-1185">Reference proteome</keyword>
<feature type="chain" id="PRO_5005807977" description="DUF3108 domain-containing protein" evidence="2">
    <location>
        <begin position="21"/>
        <end position="238"/>
    </location>
</feature>
<evidence type="ECO:0000256" key="1">
    <source>
        <dbReference type="SAM" id="MobiDB-lite"/>
    </source>
</evidence>
<evidence type="ECO:0000313" key="4">
    <source>
        <dbReference type="Proteomes" id="UP000049222"/>
    </source>
</evidence>
<feature type="signal peptide" evidence="2">
    <location>
        <begin position="1"/>
        <end position="20"/>
    </location>
</feature>
<evidence type="ECO:0008006" key="5">
    <source>
        <dbReference type="Google" id="ProtNLM"/>
    </source>
</evidence>
<dbReference type="Proteomes" id="UP000049222">
    <property type="component" value="Unassembled WGS sequence"/>
</dbReference>
<accession>A0A0M6YFJ8</accession>
<dbReference type="STRING" id="420998.JDO7802_00285"/>
<organism evidence="3 4">
    <name type="scientific">Jannaschia donghaensis</name>
    <dbReference type="NCBI Taxonomy" id="420998"/>
    <lineage>
        <taxon>Bacteria</taxon>
        <taxon>Pseudomonadati</taxon>
        <taxon>Pseudomonadota</taxon>
        <taxon>Alphaproteobacteria</taxon>
        <taxon>Rhodobacterales</taxon>
        <taxon>Roseobacteraceae</taxon>
        <taxon>Jannaschia</taxon>
    </lineage>
</organism>
<dbReference type="Pfam" id="PF11306">
    <property type="entry name" value="DUF3108"/>
    <property type="match status" value="1"/>
</dbReference>
<dbReference type="AlphaFoldDB" id="A0A0M6YFJ8"/>
<name>A0A0M6YFJ8_9RHOB</name>